<evidence type="ECO:0000313" key="3">
    <source>
        <dbReference type="Proteomes" id="UP000230066"/>
    </source>
</evidence>
<sequence>MACSLTFFFTPWGTKQWIAYFLFCMSIMQYVSAVETGTTEAVTNPTEPENRIHKARRSALILLIFGLVFGLLNLVCCVVSIHKSMRDRKEIAYRNMVRRKAKEFASSDHRRLLLGDLDRPPEREAHLALIVDQAVSQNVPKNQYATEALDMDHQADFLLHSLHQPADSAVYHHYSRSPNLPRATRYVDVHEDGSNADEFGDFDDDTEANFNRLSAYCRGGRPPVASYDNI</sequence>
<keyword evidence="1" id="KW-0812">Transmembrane</keyword>
<evidence type="ECO:0000313" key="2">
    <source>
        <dbReference type="EMBL" id="THD25629.1"/>
    </source>
</evidence>
<dbReference type="EMBL" id="JXXN02001057">
    <property type="protein sequence ID" value="THD25629.1"/>
    <property type="molecule type" value="Genomic_DNA"/>
</dbReference>
<feature type="transmembrane region" description="Helical" evidence="1">
    <location>
        <begin position="17"/>
        <end position="38"/>
    </location>
</feature>
<gene>
    <name evidence="2" type="ORF">D915_003592</name>
</gene>
<keyword evidence="1" id="KW-1133">Transmembrane helix</keyword>
<organism evidence="2 3">
    <name type="scientific">Fasciola hepatica</name>
    <name type="common">Liver fluke</name>
    <dbReference type="NCBI Taxonomy" id="6192"/>
    <lineage>
        <taxon>Eukaryota</taxon>
        <taxon>Metazoa</taxon>
        <taxon>Spiralia</taxon>
        <taxon>Lophotrochozoa</taxon>
        <taxon>Platyhelminthes</taxon>
        <taxon>Trematoda</taxon>
        <taxon>Digenea</taxon>
        <taxon>Plagiorchiida</taxon>
        <taxon>Echinostomata</taxon>
        <taxon>Echinostomatoidea</taxon>
        <taxon>Fasciolidae</taxon>
        <taxon>Fasciola</taxon>
    </lineage>
</organism>
<protein>
    <submittedName>
        <fullName evidence="2">Uncharacterized protein</fullName>
    </submittedName>
</protein>
<name>A0A4E0RAS3_FASHE</name>
<keyword evidence="1" id="KW-0472">Membrane</keyword>
<evidence type="ECO:0000256" key="1">
    <source>
        <dbReference type="SAM" id="Phobius"/>
    </source>
</evidence>
<keyword evidence="3" id="KW-1185">Reference proteome</keyword>
<feature type="transmembrane region" description="Helical" evidence="1">
    <location>
        <begin position="59"/>
        <end position="81"/>
    </location>
</feature>
<dbReference type="Proteomes" id="UP000230066">
    <property type="component" value="Unassembled WGS sequence"/>
</dbReference>
<reference evidence="2" key="1">
    <citation type="submission" date="2019-03" db="EMBL/GenBank/DDBJ databases">
        <title>Improved annotation for the trematode Fasciola hepatica.</title>
        <authorList>
            <person name="Choi Y.-J."/>
            <person name="Martin J."/>
            <person name="Mitreva M."/>
        </authorList>
    </citation>
    <scope>NUCLEOTIDE SEQUENCE [LARGE SCALE GENOMIC DNA]</scope>
</reference>
<dbReference type="AlphaFoldDB" id="A0A4E0RAS3"/>
<accession>A0A4E0RAS3</accession>
<comment type="caution">
    <text evidence="2">The sequence shown here is derived from an EMBL/GenBank/DDBJ whole genome shotgun (WGS) entry which is preliminary data.</text>
</comment>
<proteinExistence type="predicted"/>